<dbReference type="AlphaFoldDB" id="A0A3D9L5H4"/>
<gene>
    <name evidence="1" type="ORF">C7460_107163</name>
</gene>
<dbReference type="Proteomes" id="UP000256779">
    <property type="component" value="Unassembled WGS sequence"/>
</dbReference>
<organism evidence="1 2">
    <name type="scientific">Marinoscillum furvescens DSM 4134</name>
    <dbReference type="NCBI Taxonomy" id="1122208"/>
    <lineage>
        <taxon>Bacteria</taxon>
        <taxon>Pseudomonadati</taxon>
        <taxon>Bacteroidota</taxon>
        <taxon>Cytophagia</taxon>
        <taxon>Cytophagales</taxon>
        <taxon>Reichenbachiellaceae</taxon>
        <taxon>Marinoscillum</taxon>
    </lineage>
</organism>
<protein>
    <recommendedName>
        <fullName evidence="3">PsbP protein</fullName>
    </recommendedName>
</protein>
<evidence type="ECO:0008006" key="3">
    <source>
        <dbReference type="Google" id="ProtNLM"/>
    </source>
</evidence>
<evidence type="ECO:0000313" key="1">
    <source>
        <dbReference type="EMBL" id="RED99879.1"/>
    </source>
</evidence>
<keyword evidence="2" id="KW-1185">Reference proteome</keyword>
<name>A0A3D9L5H4_MARFU</name>
<reference evidence="1 2" key="1">
    <citation type="submission" date="2018-07" db="EMBL/GenBank/DDBJ databases">
        <title>Genomic Encyclopedia of Type Strains, Phase IV (KMG-IV): sequencing the most valuable type-strain genomes for metagenomic binning, comparative biology and taxonomic classification.</title>
        <authorList>
            <person name="Goeker M."/>
        </authorList>
    </citation>
    <scope>NUCLEOTIDE SEQUENCE [LARGE SCALE GENOMIC DNA]</scope>
    <source>
        <strain evidence="1 2">DSM 4134</strain>
    </source>
</reference>
<comment type="caution">
    <text evidence="1">The sequence shown here is derived from an EMBL/GenBank/DDBJ whole genome shotgun (WGS) entry which is preliminary data.</text>
</comment>
<dbReference type="RefSeq" id="WP_115867897.1">
    <property type="nucleotide sequence ID" value="NZ_QREG01000007.1"/>
</dbReference>
<accession>A0A3D9L5H4</accession>
<sequence>MKMYHQLILTLFLCLLYFLPQAQPKLERVKINKYISMKAPESFIPLGEGELAGRFVTARTPLAMYTSDDLTMELGINATSNLWPEGDLEIIQSFYKASIANLFTEVNFIQEDIREIDGRKFIAFEFVSKVSDEGNTFGGGGTVTKYTFIQYTIVDERVLLFNFTCPSRKRQEWQPIAREIMASIKIK</sequence>
<dbReference type="OrthoDB" id="249246at2"/>
<evidence type="ECO:0000313" key="2">
    <source>
        <dbReference type="Proteomes" id="UP000256779"/>
    </source>
</evidence>
<dbReference type="EMBL" id="QREG01000007">
    <property type="protein sequence ID" value="RED99879.1"/>
    <property type="molecule type" value="Genomic_DNA"/>
</dbReference>
<proteinExistence type="predicted"/>